<comment type="caution">
    <text evidence="1">The sequence shown here is derived from an EMBL/GenBank/DDBJ whole genome shotgun (WGS) entry which is preliminary data.</text>
</comment>
<organism evidence="1 2">
    <name type="scientific">Mucor flavus</name>
    <dbReference type="NCBI Taxonomy" id="439312"/>
    <lineage>
        <taxon>Eukaryota</taxon>
        <taxon>Fungi</taxon>
        <taxon>Fungi incertae sedis</taxon>
        <taxon>Mucoromycota</taxon>
        <taxon>Mucoromycotina</taxon>
        <taxon>Mucoromycetes</taxon>
        <taxon>Mucorales</taxon>
        <taxon>Mucorineae</taxon>
        <taxon>Mucoraceae</taxon>
        <taxon>Mucor</taxon>
    </lineage>
</organism>
<dbReference type="Proteomes" id="UP001473302">
    <property type="component" value="Unassembled WGS sequence"/>
</dbReference>
<sequence>MLKVKLVPLLLTAENCPDLLEALKLVEIFTKLKIRNSNRIADKRQTEMGCIIHFIAPVICTLLENQGLHLNQYLKPNNNLVALTQTMQQEDLQLQNLI</sequence>
<protein>
    <submittedName>
        <fullName evidence="1">Uncharacterized protein</fullName>
    </submittedName>
</protein>
<evidence type="ECO:0000313" key="1">
    <source>
        <dbReference type="EMBL" id="GAA5814159.1"/>
    </source>
</evidence>
<reference evidence="1 2" key="1">
    <citation type="submission" date="2024-04" db="EMBL/GenBank/DDBJ databases">
        <title>genome sequences of Mucor flavus KT1a and Helicostylum pulchrum KT1b strains isolated from the surface of a dry-aged beef.</title>
        <authorList>
            <person name="Toyotome T."/>
            <person name="Hosono M."/>
            <person name="Torimaru M."/>
            <person name="Fukuda K."/>
            <person name="Mikami N."/>
        </authorList>
    </citation>
    <scope>NUCLEOTIDE SEQUENCE [LARGE SCALE GENOMIC DNA]</scope>
    <source>
        <strain evidence="1 2">KT1a</strain>
    </source>
</reference>
<evidence type="ECO:0000313" key="2">
    <source>
        <dbReference type="Proteomes" id="UP001473302"/>
    </source>
</evidence>
<accession>A0ABP9Z4X7</accession>
<proteinExistence type="predicted"/>
<keyword evidence="2" id="KW-1185">Reference proteome</keyword>
<gene>
    <name evidence="1" type="ORF">MFLAVUS_007652</name>
</gene>
<name>A0ABP9Z4X7_9FUNG</name>
<dbReference type="EMBL" id="BAABUK010000020">
    <property type="protein sequence ID" value="GAA5814159.1"/>
    <property type="molecule type" value="Genomic_DNA"/>
</dbReference>